<dbReference type="SUPFAM" id="SSF52777">
    <property type="entry name" value="CoA-dependent acyltransferases"/>
    <property type="match status" value="1"/>
</dbReference>
<evidence type="ECO:0000259" key="3">
    <source>
        <dbReference type="PROSITE" id="PS50222"/>
    </source>
</evidence>
<evidence type="ECO:0000313" key="4">
    <source>
        <dbReference type="EMBL" id="KAL1510890.1"/>
    </source>
</evidence>
<name>A0AB34J2W1_PRYPA</name>
<protein>
    <recommendedName>
        <fullName evidence="3">EF-hand domain-containing protein</fullName>
    </recommendedName>
</protein>
<comment type="caution">
    <text evidence="4">The sequence shown here is derived from an EMBL/GenBank/DDBJ whole genome shotgun (WGS) entry which is preliminary data.</text>
</comment>
<reference evidence="4 5" key="1">
    <citation type="journal article" date="2024" name="Science">
        <title>Giant polyketide synthase enzymes in the biosynthesis of giant marine polyether toxins.</title>
        <authorList>
            <person name="Fallon T.R."/>
            <person name="Shende V.V."/>
            <person name="Wierzbicki I.H."/>
            <person name="Pendleton A.L."/>
            <person name="Watervoot N.F."/>
            <person name="Auber R.P."/>
            <person name="Gonzalez D.J."/>
            <person name="Wisecaver J.H."/>
            <person name="Moore B.S."/>
        </authorList>
    </citation>
    <scope>NUCLEOTIDE SEQUENCE [LARGE SCALE GENOMIC DNA]</scope>
    <source>
        <strain evidence="4 5">12B1</strain>
    </source>
</reference>
<dbReference type="AlphaFoldDB" id="A0AB34J2W1"/>
<evidence type="ECO:0000313" key="5">
    <source>
        <dbReference type="Proteomes" id="UP001515480"/>
    </source>
</evidence>
<evidence type="ECO:0000256" key="1">
    <source>
        <dbReference type="ARBA" id="ARBA00022679"/>
    </source>
</evidence>
<feature type="compositionally biased region" description="Low complexity" evidence="2">
    <location>
        <begin position="386"/>
        <end position="415"/>
    </location>
</feature>
<feature type="compositionally biased region" description="Pro residues" evidence="2">
    <location>
        <begin position="455"/>
        <end position="468"/>
    </location>
</feature>
<dbReference type="GO" id="GO:0016747">
    <property type="term" value="F:acyltransferase activity, transferring groups other than amino-acyl groups"/>
    <property type="evidence" value="ECO:0007669"/>
    <property type="project" value="TreeGrafter"/>
</dbReference>
<dbReference type="EMBL" id="JBGBPQ010000014">
    <property type="protein sequence ID" value="KAL1510890.1"/>
    <property type="molecule type" value="Genomic_DNA"/>
</dbReference>
<feature type="domain" description="EF-hand" evidence="3">
    <location>
        <begin position="624"/>
        <end position="659"/>
    </location>
</feature>
<keyword evidence="5" id="KW-1185">Reference proteome</keyword>
<keyword evidence="1" id="KW-0808">Transferase</keyword>
<dbReference type="Pfam" id="PF02458">
    <property type="entry name" value="Transferase"/>
    <property type="match status" value="1"/>
</dbReference>
<dbReference type="PANTHER" id="PTHR31642:SF310">
    <property type="entry name" value="FATTY ALCOHOL:CAFFEOYL-COA ACYLTRANSFERASE"/>
    <property type="match status" value="1"/>
</dbReference>
<dbReference type="Gene3D" id="3.30.559.10">
    <property type="entry name" value="Chloramphenicol acetyltransferase-like domain"/>
    <property type="match status" value="2"/>
</dbReference>
<dbReference type="Proteomes" id="UP001515480">
    <property type="component" value="Unassembled WGS sequence"/>
</dbReference>
<organism evidence="4 5">
    <name type="scientific">Prymnesium parvum</name>
    <name type="common">Toxic golden alga</name>
    <dbReference type="NCBI Taxonomy" id="97485"/>
    <lineage>
        <taxon>Eukaryota</taxon>
        <taxon>Haptista</taxon>
        <taxon>Haptophyta</taxon>
        <taxon>Prymnesiophyceae</taxon>
        <taxon>Prymnesiales</taxon>
        <taxon>Prymnesiaceae</taxon>
        <taxon>Prymnesium</taxon>
    </lineage>
</organism>
<gene>
    <name evidence="4" type="ORF">AB1Y20_005722</name>
</gene>
<dbReference type="GO" id="GO:0005509">
    <property type="term" value="F:calcium ion binding"/>
    <property type="evidence" value="ECO:0007669"/>
    <property type="project" value="InterPro"/>
</dbReference>
<feature type="compositionally biased region" description="Pro residues" evidence="2">
    <location>
        <begin position="372"/>
        <end position="385"/>
    </location>
</feature>
<dbReference type="PROSITE" id="PS50222">
    <property type="entry name" value="EF_HAND_2"/>
    <property type="match status" value="1"/>
</dbReference>
<accession>A0AB34J2W1</accession>
<dbReference type="PANTHER" id="PTHR31642">
    <property type="entry name" value="TRICHOTHECENE 3-O-ACETYLTRANSFERASE"/>
    <property type="match status" value="1"/>
</dbReference>
<sequence>MACCFPFSRSKRNTPLADELLDAHQPPTTTTVTAPAPASPLPPLALCAYDTRAWVLSDIVLHSTWFFDQPIDGAALRASLAELLRLFPALAGRASASCVRLTNQGVPFSEQHLAGGAREHLATLEPDAATFCDLRPAAAVRRGAAPLMTARLTHFDDGSAALGVCLPHLLVDGFSFVKLVQLWATLHAGGEPTASYTFDRAALRLPPADAVQAAAEGARRMHSLQLRLVRLVTRRSLRRPRARVHLTHAELSRLREGAPRLPCGVRPSSGELLMARLLRLVGGELRPQPASRQVLINMTTNMRGRGGAPRYYLGNLFDMVTNWRQARAPGAVRDLTRRHHLTASLPRLLHLTPLPLLSTSHLFPSTSHLCPSTPPPPHTSSPPPHTSSTPLHLTPLPLHLTPSPLHASSTSHRFPTSPPPPHASSSPPHSCSPPRLLHLSPLPYLVSSTSHLFPSAPPHTSSPPPHTSSPPRLLHLPARLLHLSPRPRQASSTSERLSAVPSKCSEAELLDACRAVTDQLRGEAADATVADFLKATALLEHRLYWPAAHGSIFSVISEMRPVFNFNNQISFPSLQIRFGEGSCIGYRPWNCDCVQIVPAAGPGPAADEADEQVLYGRVVRELVGTAETVREAFESLDAKGSGALSPEDLLAALRARRIRMDEARLPGLLAHLTAQPGAHVRLADLEKAYATARLAGGVDIYIRPATFTNTKRSVLAWLQSDAFKQQLLGEEVAAAGGQPPSS</sequence>
<proteinExistence type="predicted"/>
<feature type="region of interest" description="Disordered" evidence="2">
    <location>
        <begin position="367"/>
        <end position="434"/>
    </location>
</feature>
<dbReference type="InterPro" id="IPR023213">
    <property type="entry name" value="CAT-like_dom_sf"/>
</dbReference>
<feature type="compositionally biased region" description="Low complexity" evidence="2">
    <location>
        <begin position="423"/>
        <end position="434"/>
    </location>
</feature>
<feature type="region of interest" description="Disordered" evidence="2">
    <location>
        <begin position="453"/>
        <end position="473"/>
    </location>
</feature>
<dbReference type="InterPro" id="IPR002048">
    <property type="entry name" value="EF_hand_dom"/>
</dbReference>
<dbReference type="InterPro" id="IPR050317">
    <property type="entry name" value="Plant_Fungal_Acyltransferase"/>
</dbReference>
<evidence type="ECO:0000256" key="2">
    <source>
        <dbReference type="SAM" id="MobiDB-lite"/>
    </source>
</evidence>